<evidence type="ECO:0000313" key="5">
    <source>
        <dbReference type="EMBL" id="MFH5208956.1"/>
    </source>
</evidence>
<evidence type="ECO:0000259" key="4">
    <source>
        <dbReference type="PROSITE" id="PS50995"/>
    </source>
</evidence>
<dbReference type="PANTHER" id="PTHR39515">
    <property type="entry name" value="CONSERVED PROTEIN"/>
    <property type="match status" value="1"/>
</dbReference>
<sequence length="168" mass="18105">MHQPEVAVSVTPNTAQELVDEIFLFGRALRSAVITSSVDPIPTALVGVLSILATYGECRQSDLAGELCISQSVLSRQIAELVDAGYVCRHSDPADGRVSRIRVTPEGNALLHRSKEAKAALLRATLSHWTEGDALVALDSVRKLERTLFEHAHRARVSNSAIHSGSSL</sequence>
<dbReference type="Gene3D" id="1.10.10.10">
    <property type="entry name" value="Winged helix-like DNA-binding domain superfamily/Winged helix DNA-binding domain"/>
    <property type="match status" value="1"/>
</dbReference>
<dbReference type="SUPFAM" id="SSF46785">
    <property type="entry name" value="Winged helix' DNA-binding domain"/>
    <property type="match status" value="1"/>
</dbReference>
<feature type="domain" description="HTH marR-type" evidence="4">
    <location>
        <begin position="15"/>
        <end position="150"/>
    </location>
</feature>
<reference evidence="5 6" key="1">
    <citation type="submission" date="2024-10" db="EMBL/GenBank/DDBJ databases">
        <authorList>
            <person name="Riesco R."/>
        </authorList>
    </citation>
    <scope>NUCLEOTIDE SEQUENCE [LARGE SCALE GENOMIC DNA]</scope>
    <source>
        <strain evidence="5 6">NCIMB 15449</strain>
    </source>
</reference>
<evidence type="ECO:0000256" key="3">
    <source>
        <dbReference type="ARBA" id="ARBA00023163"/>
    </source>
</evidence>
<accession>A0ABW7JLW6</accession>
<protein>
    <submittedName>
        <fullName evidence="5">MarR family winged helix-turn-helix transcriptional regulator</fullName>
    </submittedName>
</protein>
<keyword evidence="3" id="KW-0804">Transcription</keyword>
<dbReference type="RefSeq" id="WP_395114536.1">
    <property type="nucleotide sequence ID" value="NZ_JBIMSO010000048.1"/>
</dbReference>
<name>A0ABW7JLW6_9NOCA</name>
<dbReference type="Pfam" id="PF01047">
    <property type="entry name" value="MarR"/>
    <property type="match status" value="1"/>
</dbReference>
<dbReference type="InterPro" id="IPR036390">
    <property type="entry name" value="WH_DNA-bd_sf"/>
</dbReference>
<evidence type="ECO:0000313" key="6">
    <source>
        <dbReference type="Proteomes" id="UP001609175"/>
    </source>
</evidence>
<dbReference type="EMBL" id="JBIMSO010000048">
    <property type="protein sequence ID" value="MFH5208956.1"/>
    <property type="molecule type" value="Genomic_DNA"/>
</dbReference>
<dbReference type="SMART" id="SM00347">
    <property type="entry name" value="HTH_MARR"/>
    <property type="match status" value="1"/>
</dbReference>
<comment type="caution">
    <text evidence="5">The sequence shown here is derived from an EMBL/GenBank/DDBJ whole genome shotgun (WGS) entry which is preliminary data.</text>
</comment>
<dbReference type="InterPro" id="IPR000835">
    <property type="entry name" value="HTH_MarR-typ"/>
</dbReference>
<organism evidence="5 6">
    <name type="scientific">Antrihabitans spumae</name>
    <dbReference type="NCBI Taxonomy" id="3373370"/>
    <lineage>
        <taxon>Bacteria</taxon>
        <taxon>Bacillati</taxon>
        <taxon>Actinomycetota</taxon>
        <taxon>Actinomycetes</taxon>
        <taxon>Mycobacteriales</taxon>
        <taxon>Nocardiaceae</taxon>
        <taxon>Antrihabitans</taxon>
    </lineage>
</organism>
<dbReference type="Proteomes" id="UP001609175">
    <property type="component" value="Unassembled WGS sequence"/>
</dbReference>
<dbReference type="InterPro" id="IPR023187">
    <property type="entry name" value="Tscrpt_reg_MarR-type_CS"/>
</dbReference>
<keyword evidence="2" id="KW-0238">DNA-binding</keyword>
<gene>
    <name evidence="5" type="ORF">ACHIPZ_12230</name>
</gene>
<dbReference type="PROSITE" id="PS50995">
    <property type="entry name" value="HTH_MARR_2"/>
    <property type="match status" value="1"/>
</dbReference>
<dbReference type="InterPro" id="IPR036388">
    <property type="entry name" value="WH-like_DNA-bd_sf"/>
</dbReference>
<evidence type="ECO:0000256" key="2">
    <source>
        <dbReference type="ARBA" id="ARBA00023125"/>
    </source>
</evidence>
<dbReference type="PANTHER" id="PTHR39515:SF2">
    <property type="entry name" value="HTH-TYPE TRANSCRIPTIONAL REGULATOR RV0880"/>
    <property type="match status" value="1"/>
</dbReference>
<dbReference type="PROSITE" id="PS01117">
    <property type="entry name" value="HTH_MARR_1"/>
    <property type="match status" value="1"/>
</dbReference>
<dbReference type="InterPro" id="IPR052526">
    <property type="entry name" value="HTH-type_Bedaq_tolerance"/>
</dbReference>
<proteinExistence type="predicted"/>
<keyword evidence="1" id="KW-0805">Transcription regulation</keyword>
<evidence type="ECO:0000256" key="1">
    <source>
        <dbReference type="ARBA" id="ARBA00023015"/>
    </source>
</evidence>